<dbReference type="SUPFAM" id="SSF53098">
    <property type="entry name" value="Ribonuclease H-like"/>
    <property type="match status" value="1"/>
</dbReference>
<evidence type="ECO:0000259" key="6">
    <source>
        <dbReference type="PROSITE" id="PS50994"/>
    </source>
</evidence>
<keyword evidence="1" id="KW-0808">Transferase</keyword>
<organism evidence="7 8">
    <name type="scientific">Ranitomeya imitator</name>
    <name type="common">mimic poison frog</name>
    <dbReference type="NCBI Taxonomy" id="111125"/>
    <lineage>
        <taxon>Eukaryota</taxon>
        <taxon>Metazoa</taxon>
        <taxon>Chordata</taxon>
        <taxon>Craniata</taxon>
        <taxon>Vertebrata</taxon>
        <taxon>Euteleostomi</taxon>
        <taxon>Amphibia</taxon>
        <taxon>Batrachia</taxon>
        <taxon>Anura</taxon>
        <taxon>Neobatrachia</taxon>
        <taxon>Hyloidea</taxon>
        <taxon>Dendrobatidae</taxon>
        <taxon>Dendrobatinae</taxon>
        <taxon>Ranitomeya</taxon>
    </lineage>
</organism>
<evidence type="ECO:0000256" key="1">
    <source>
        <dbReference type="ARBA" id="ARBA00022679"/>
    </source>
</evidence>
<reference evidence="7" key="1">
    <citation type="submission" date="2023-07" db="EMBL/GenBank/DDBJ databases">
        <authorList>
            <person name="Stuckert A."/>
        </authorList>
    </citation>
    <scope>NUCLEOTIDE SEQUENCE</scope>
</reference>
<name>A0ABN9MHU3_9NEOB</name>
<evidence type="ECO:0000256" key="3">
    <source>
        <dbReference type="ARBA" id="ARBA00022722"/>
    </source>
</evidence>
<dbReference type="Proteomes" id="UP001176940">
    <property type="component" value="Unassembled WGS sequence"/>
</dbReference>
<keyword evidence="3" id="KW-0540">Nuclease</keyword>
<evidence type="ECO:0000256" key="2">
    <source>
        <dbReference type="ARBA" id="ARBA00022695"/>
    </source>
</evidence>
<evidence type="ECO:0000256" key="5">
    <source>
        <dbReference type="ARBA" id="ARBA00022801"/>
    </source>
</evidence>
<gene>
    <name evidence="7" type="ORF">RIMI_LOCUS21172915</name>
</gene>
<protein>
    <recommendedName>
        <fullName evidence="6">Integrase catalytic domain-containing protein</fullName>
    </recommendedName>
</protein>
<dbReference type="Gene3D" id="2.30.30.850">
    <property type="match status" value="1"/>
</dbReference>
<evidence type="ECO:0000313" key="8">
    <source>
        <dbReference type="Proteomes" id="UP001176940"/>
    </source>
</evidence>
<dbReference type="PROSITE" id="PS50994">
    <property type="entry name" value="INTEGRASE"/>
    <property type="match status" value="1"/>
</dbReference>
<keyword evidence="8" id="KW-1185">Reference proteome</keyword>
<dbReference type="InterPro" id="IPR040643">
    <property type="entry name" value="MLVIN_C"/>
</dbReference>
<dbReference type="InterPro" id="IPR012337">
    <property type="entry name" value="RNaseH-like_sf"/>
</dbReference>
<keyword evidence="2" id="KW-0548">Nucleotidyltransferase</keyword>
<keyword evidence="4" id="KW-0255">Endonuclease</keyword>
<dbReference type="EMBL" id="CAUEEQ010073571">
    <property type="protein sequence ID" value="CAJ0966307.1"/>
    <property type="molecule type" value="Genomic_DNA"/>
</dbReference>
<dbReference type="InterPro" id="IPR001584">
    <property type="entry name" value="Integrase_cat-core"/>
</dbReference>
<sequence length="189" mass="21305">MARSFPSDEPVGEDYCKEATFRNSVQIWGSRIGSDLGLHTPYHPQSSGKAERLNGTLKNRMLKVAQETNNPWHETLPIALFFPQQLTMQYDTLFAYVIELTKKLGNIHSRVLSSLPDPDSVSGMHSLKPGDWVSVTKYVRRTPHNPRFDGPFQVLLTTPTSVKLEGRPTWIHASHCKKAPTPEDTPKPE</sequence>
<dbReference type="Pfam" id="PF18697">
    <property type="entry name" value="MLVIN_C"/>
    <property type="match status" value="1"/>
</dbReference>
<proteinExistence type="predicted"/>
<dbReference type="Gene3D" id="3.30.420.10">
    <property type="entry name" value="Ribonuclease H-like superfamily/Ribonuclease H"/>
    <property type="match status" value="1"/>
</dbReference>
<comment type="caution">
    <text evidence="7">The sequence shown here is derived from an EMBL/GenBank/DDBJ whole genome shotgun (WGS) entry which is preliminary data.</text>
</comment>
<keyword evidence="5" id="KW-0378">Hydrolase</keyword>
<dbReference type="InterPro" id="IPR036397">
    <property type="entry name" value="RNaseH_sf"/>
</dbReference>
<evidence type="ECO:0000313" key="7">
    <source>
        <dbReference type="EMBL" id="CAJ0966307.1"/>
    </source>
</evidence>
<accession>A0ABN9MHU3</accession>
<evidence type="ECO:0000256" key="4">
    <source>
        <dbReference type="ARBA" id="ARBA00022759"/>
    </source>
</evidence>
<feature type="domain" description="Integrase catalytic" evidence="6">
    <location>
        <begin position="1"/>
        <end position="124"/>
    </location>
</feature>